<gene>
    <name evidence="2" type="ORF">O181_066062</name>
</gene>
<protein>
    <submittedName>
        <fullName evidence="2">Uncharacterized protein</fullName>
    </submittedName>
</protein>
<reference evidence="2" key="1">
    <citation type="submission" date="2021-03" db="EMBL/GenBank/DDBJ databases">
        <title>Draft genome sequence of rust myrtle Austropuccinia psidii MF-1, a brazilian biotype.</title>
        <authorList>
            <person name="Quecine M.C."/>
            <person name="Pachon D.M.R."/>
            <person name="Bonatelli M.L."/>
            <person name="Correr F.H."/>
            <person name="Franceschini L.M."/>
            <person name="Leite T.F."/>
            <person name="Margarido G.R.A."/>
            <person name="Almeida C.A."/>
            <person name="Ferrarezi J.A."/>
            <person name="Labate C.A."/>
        </authorList>
    </citation>
    <scope>NUCLEOTIDE SEQUENCE</scope>
    <source>
        <strain evidence="2">MF-1</strain>
    </source>
</reference>
<proteinExistence type="predicted"/>
<dbReference type="EMBL" id="AVOT02032584">
    <property type="protein sequence ID" value="MBW0526347.1"/>
    <property type="molecule type" value="Genomic_DNA"/>
</dbReference>
<sequence>MSPVHLRNIGIPRNQPEDRQGLLRMSRPDKRHFGHSGGWQATEGNDTHSANHLPSQQKTQIKGLEGYGSSSSAPSTPQRSITMEPEKQEFQPRITLGRSWSKLPEDMPQRDTL</sequence>
<name>A0A9Q3I3X1_9BASI</name>
<keyword evidence="3" id="KW-1185">Reference proteome</keyword>
<feature type="compositionally biased region" description="Low complexity" evidence="1">
    <location>
        <begin position="69"/>
        <end position="80"/>
    </location>
</feature>
<accession>A0A9Q3I3X1</accession>
<feature type="compositionally biased region" description="Basic and acidic residues" evidence="1">
    <location>
        <begin position="103"/>
        <end position="113"/>
    </location>
</feature>
<evidence type="ECO:0000313" key="2">
    <source>
        <dbReference type="EMBL" id="MBW0526347.1"/>
    </source>
</evidence>
<dbReference type="AlphaFoldDB" id="A0A9Q3I3X1"/>
<feature type="compositionally biased region" description="Polar residues" evidence="1">
    <location>
        <begin position="42"/>
        <end position="60"/>
    </location>
</feature>
<organism evidence="2 3">
    <name type="scientific">Austropuccinia psidii MF-1</name>
    <dbReference type="NCBI Taxonomy" id="1389203"/>
    <lineage>
        <taxon>Eukaryota</taxon>
        <taxon>Fungi</taxon>
        <taxon>Dikarya</taxon>
        <taxon>Basidiomycota</taxon>
        <taxon>Pucciniomycotina</taxon>
        <taxon>Pucciniomycetes</taxon>
        <taxon>Pucciniales</taxon>
        <taxon>Sphaerophragmiaceae</taxon>
        <taxon>Austropuccinia</taxon>
    </lineage>
</organism>
<evidence type="ECO:0000256" key="1">
    <source>
        <dbReference type="SAM" id="MobiDB-lite"/>
    </source>
</evidence>
<dbReference type="Proteomes" id="UP000765509">
    <property type="component" value="Unassembled WGS sequence"/>
</dbReference>
<feature type="region of interest" description="Disordered" evidence="1">
    <location>
        <begin position="1"/>
        <end position="113"/>
    </location>
</feature>
<comment type="caution">
    <text evidence="2">The sequence shown here is derived from an EMBL/GenBank/DDBJ whole genome shotgun (WGS) entry which is preliminary data.</text>
</comment>
<evidence type="ECO:0000313" key="3">
    <source>
        <dbReference type="Proteomes" id="UP000765509"/>
    </source>
</evidence>